<reference evidence="2 3" key="1">
    <citation type="submission" date="2016-02" db="EMBL/GenBank/DDBJ databases">
        <title>Genome analysis of coral dinoflagellate symbionts highlights evolutionary adaptations to a symbiotic lifestyle.</title>
        <authorList>
            <person name="Aranda M."/>
            <person name="Li Y."/>
            <person name="Liew Y.J."/>
            <person name="Baumgarten S."/>
            <person name="Simakov O."/>
            <person name="Wilson M."/>
            <person name="Piel J."/>
            <person name="Ashoor H."/>
            <person name="Bougouffa S."/>
            <person name="Bajic V.B."/>
            <person name="Ryu T."/>
            <person name="Ravasi T."/>
            <person name="Bayer T."/>
            <person name="Micklem G."/>
            <person name="Kim H."/>
            <person name="Bhak J."/>
            <person name="Lajeunesse T.C."/>
            <person name="Voolstra C.R."/>
        </authorList>
    </citation>
    <scope>NUCLEOTIDE SEQUENCE [LARGE SCALE GENOMIC DNA]</scope>
    <source>
        <strain evidence="2 3">CCMP2467</strain>
    </source>
</reference>
<dbReference type="Proteomes" id="UP000186817">
    <property type="component" value="Unassembled WGS sequence"/>
</dbReference>
<dbReference type="OrthoDB" id="429260at2759"/>
<evidence type="ECO:0000313" key="3">
    <source>
        <dbReference type="Proteomes" id="UP000186817"/>
    </source>
</evidence>
<comment type="caution">
    <text evidence="2">The sequence shown here is derived from an EMBL/GenBank/DDBJ whole genome shotgun (WGS) entry which is preliminary data.</text>
</comment>
<proteinExistence type="predicted"/>
<dbReference type="PROSITE" id="PS51186">
    <property type="entry name" value="GNAT"/>
    <property type="match status" value="1"/>
</dbReference>
<evidence type="ECO:0000313" key="2">
    <source>
        <dbReference type="EMBL" id="OLP89301.1"/>
    </source>
</evidence>
<evidence type="ECO:0000259" key="1">
    <source>
        <dbReference type="PROSITE" id="PS51186"/>
    </source>
</evidence>
<keyword evidence="3" id="KW-1185">Reference proteome</keyword>
<dbReference type="GO" id="GO:0016747">
    <property type="term" value="F:acyltransferase activity, transferring groups other than amino-acyl groups"/>
    <property type="evidence" value="ECO:0007669"/>
    <property type="project" value="InterPro"/>
</dbReference>
<organism evidence="2 3">
    <name type="scientific">Symbiodinium microadriaticum</name>
    <name type="common">Dinoflagellate</name>
    <name type="synonym">Zooxanthella microadriatica</name>
    <dbReference type="NCBI Taxonomy" id="2951"/>
    <lineage>
        <taxon>Eukaryota</taxon>
        <taxon>Sar</taxon>
        <taxon>Alveolata</taxon>
        <taxon>Dinophyceae</taxon>
        <taxon>Suessiales</taxon>
        <taxon>Symbiodiniaceae</taxon>
        <taxon>Symbiodinium</taxon>
    </lineage>
</organism>
<dbReference type="Gene3D" id="3.40.630.30">
    <property type="match status" value="1"/>
</dbReference>
<dbReference type="InterPro" id="IPR000182">
    <property type="entry name" value="GNAT_dom"/>
</dbReference>
<gene>
    <name evidence="2" type="ORF">AK812_SmicGene29258</name>
</gene>
<dbReference type="InterPro" id="IPR016181">
    <property type="entry name" value="Acyl_CoA_acyltransferase"/>
</dbReference>
<name>A0A1Q9D295_SYMMI</name>
<dbReference type="EMBL" id="LSRX01000768">
    <property type="protein sequence ID" value="OLP89301.1"/>
    <property type="molecule type" value="Genomic_DNA"/>
</dbReference>
<accession>A0A1Q9D295</accession>
<dbReference type="Pfam" id="PF00583">
    <property type="entry name" value="Acetyltransf_1"/>
    <property type="match status" value="1"/>
</dbReference>
<protein>
    <recommendedName>
        <fullName evidence="1">N-acetyltransferase domain-containing protein</fullName>
    </recommendedName>
</protein>
<feature type="domain" description="N-acetyltransferase" evidence="1">
    <location>
        <begin position="1450"/>
        <end position="1576"/>
    </location>
</feature>
<sequence>MPLPYFGASAEREKLCERLPSGRADHALHVAVNLVVAALSWLHLGRPRRAPDEIRGSLSLDDEQLAHVGRLEEMLRAVVCHSPVSAEDMGRVVSKIENLEDIASELRTRTERVAFLCKGYGPTCSSARAADPVELDFVSEAHGDGAKSMTAKPVVASRLEFGKPPKFDPARFMDALSLDRYLNALDHAVPEELCPEPPPKARIMASQTEKLGLFKKLDESKRLRFLPASSTRKTCLNGLFAVPKSLTADRMILDARGPNLLEAGLNRWTQSLGCAEALLQLRLADNEILVLSGADLKVFSPEEMLTLKSRAPRSSIAGGVVIDDLFIAEKIDRSLARTLGDGSSAGAARLRRAESAYVEGGLVQNVKKSFSEQLYAEVWGAEIDGDAGTCRPLTTRLIPVLSVTVEVIRTKAAARYILASIAGFFVSIFQFRRRCMSLLEEVFKVPCWLGEHKAFRIWPALEAELWTLVVIAPVVRFNLRSGFCSEVSATDASDAWEAEVSQNFPEKFVEELGRHSLRKSVWTRLLRPAQSLARVRGELDPKDELPDGVMFDYHPVWQTLFRSVKFREVWRRRIWRPRHINVHELRTLLAAERRRGLAHPSSSIVTASDSQVSLGAVLKGRSASPRLNGILRQSLPEHLSSDVTGVYTYVGTTDNPADDPTRHAAVREAREAMPSWLEEALEGSYEGIESFLEEFGMDTVSLLELPPFESIVPLTSPDAQPPRSERRREFISSLGSVKKPSEAEEFAGGLLQRGPICAEDVRLLSELLPSEVDGTYSFSSGMFVHGGVVGLRRNCRDFPLSNAAVAKFVTETYPSQEFTSFALMTNVKTAPHRDSHNHQGSRNLVVKLSSFSGGEIWVSGDGGNVVEEIGGKEVPGHNLSFESGAVCLDPRQWHLTRDWSGTRVVLVLYCIRDFMKASHRDFTTLADAGFHLPSDVYKRFKFLSPPPLGDPQHAGEKLVAGNELRLEQQDLASGEFDSGQVFDLPHGVVCLLFEFDFEQFVFPKKCKRSRAEALQHPGYLDLYSGSRGVAHALAEASGTWVLTFDFARSSLEDLLDRRLQEKIVFLIRNRAFLGGGASGGRLEEPMLGVGLLRLWDSVEETMQRASPTERILQRASPPMDQSRSCPSLLGSGSTLNACAKCVGARIGEAQNPGPPSKGGLRSLEDVTLVTAATAKLQNRVLAGFEAWLSEGLSDSARRSLSACAMAFCALLRAYGDFLFRSGSPMYIYRHLLAYMQKNRIELRPCLPVAWDLLTRWERVQPVTHRVPLPEAMFKAMFALGVLKGWYRWCAVLGLAYFGIARAGEPLRAHRKDLLLPSDTLSDLSVGAFMAVRSPKTAFRGKGKVQRICIKDVDFCIFLEHVLSRAPPEDLLYRGSPSSFRKRWDELLLMLAVPRSLRWKETVAAFFIACSLACAAFRKLYGEFLVLASRTLQPAGYAAAEKKTGVCPSRANVSEESACHFHADDEPVTEAFKGPTSPARGKETVAAFFIACSLACAAFRKLYGEFLVLASRTLQPAGYAAAEKKSAEKAARAWGCEAIVLDARQDNTPAVQLYESAGFRAVGWTPVEELELECLLAGRGSRRWSRMLRGTPTTEGDEEPSGMELAAELTRRALYQAGAFGPVGLSNLLSEVMVGIMSVSQMLHSAFSCACRLGR</sequence>
<dbReference type="SUPFAM" id="SSF55729">
    <property type="entry name" value="Acyl-CoA N-acyltransferases (Nat)"/>
    <property type="match status" value="1"/>
</dbReference>